<sequence length="791" mass="88891">MQRLLISTLIALQSSLFPSMSHAQSPTSFWSQRPAGRWEESLVTGNGIMGAMVEGNPYREHVVLNHSLLFLPINPIMMPPSQGKHLDEIRQMMLGGRFGEASQLLVDIATEEGYVGKHNSDLFVPACRLAISTDSVSPTRNYRRSVDFRTGICRIEWQDGRGSYVRETFVSRADNVVVMRLRALSGKLDTRLSLERITASDPGRRKKFKMNDNDRIETSLAGQGGRLLYYRAKYDTQTVHPVSGQKGYEGYEAAVRIAGCDGSVRPGAGGLEITGATEVLLLARVEPTRDFSKPAHKAMAASLDSLGGYGLLLERHVARHQPLYDRVKIDLGASAADRSLSSEQLLAKGGRSLALIERLFNAARYNVLSATGLHAPCLQGIWGAKMTPNWAGDFTANGNLPVAISHMLQANTPELMLSLFNQLEAHMDDFRTNARVLFNCRGIHIPSHFYTHGLDCQFDKTWPMTFWVAGAPWYSMFYWDYYLYTRNREFLRRRTLPFMEESVAFFEDFLTEGADGKYIVNPSYSPENHPKNYKMQACINATMDIAAIKALLRAVIEASRTLGANSDRIPAWQAMLDKMPAYGNNADGEFREWLWADMEDNHEHRHASHLIGLYDLHDPEIMQTRELRQGALKAIDRRMDFRRKENTGVMAFGICQLAFAAALGQADRCEEMLGWLGDNYFLDNMFSTHDPHNIFNCDISGGYPSLVMKMLCYSEPGRIDIFPAKPSSWRRGSIKGMALRGGIIMEELRWDGNKTTVTLRADDTQKVSVTIYGKHVKNVRLKKGKPTTLAL</sequence>
<feature type="signal peptide" evidence="1">
    <location>
        <begin position="1"/>
        <end position="23"/>
    </location>
</feature>
<dbReference type="AlphaFoldDB" id="A0A938WJM9"/>
<dbReference type="Proteomes" id="UP000764045">
    <property type="component" value="Unassembled WGS sequence"/>
</dbReference>
<reference evidence="5 6" key="1">
    <citation type="journal article" date="2021" name="Sci. Rep.">
        <title>The distribution of antibiotic resistance genes in chicken gut microbiota commensals.</title>
        <authorList>
            <person name="Juricova H."/>
            <person name="Matiasovicova J."/>
            <person name="Kubasova T."/>
            <person name="Cejkova D."/>
            <person name="Rychlik I."/>
        </authorList>
    </citation>
    <scope>NUCLEOTIDE SEQUENCE [LARGE SCALE GENOMIC DNA]</scope>
    <source>
        <strain evidence="5 6">An819</strain>
    </source>
</reference>
<evidence type="ECO:0000313" key="5">
    <source>
        <dbReference type="EMBL" id="MBM6660157.1"/>
    </source>
</evidence>
<dbReference type="Gene3D" id="2.60.40.1180">
    <property type="entry name" value="Golgi alpha-mannosidase II"/>
    <property type="match status" value="1"/>
</dbReference>
<evidence type="ECO:0000259" key="2">
    <source>
        <dbReference type="Pfam" id="PF14498"/>
    </source>
</evidence>
<dbReference type="InterPro" id="IPR054363">
    <property type="entry name" value="GH95_cat"/>
</dbReference>
<dbReference type="SUPFAM" id="SSF48208">
    <property type="entry name" value="Six-hairpin glycosidases"/>
    <property type="match status" value="1"/>
</dbReference>
<evidence type="ECO:0000259" key="3">
    <source>
        <dbReference type="Pfam" id="PF21307"/>
    </source>
</evidence>
<dbReference type="PIRSF" id="PIRSF007663">
    <property type="entry name" value="UCP007663"/>
    <property type="match status" value="1"/>
</dbReference>
<dbReference type="InterPro" id="IPR049053">
    <property type="entry name" value="AFCA-like_C"/>
</dbReference>
<feature type="domain" description="Glycosyl hydrolase family 95 catalytic" evidence="4">
    <location>
        <begin position="309"/>
        <end position="711"/>
    </location>
</feature>
<keyword evidence="5" id="KW-0378">Hydrolase</keyword>
<dbReference type="InterPro" id="IPR016518">
    <property type="entry name" value="Alpha-L-fucosidase"/>
</dbReference>
<dbReference type="Gene3D" id="2.70.98.50">
    <property type="entry name" value="putative glycoside hydrolase family protein from bacillus halodurans"/>
    <property type="match status" value="1"/>
</dbReference>
<feature type="chain" id="PRO_5037658304" evidence="1">
    <location>
        <begin position="24"/>
        <end position="791"/>
    </location>
</feature>
<proteinExistence type="predicted"/>
<dbReference type="Gene3D" id="1.50.10.10">
    <property type="match status" value="1"/>
</dbReference>
<dbReference type="Pfam" id="PF21307">
    <property type="entry name" value="Glyco_hydro_95_C"/>
    <property type="match status" value="1"/>
</dbReference>
<dbReference type="InterPro" id="IPR012341">
    <property type="entry name" value="6hp_glycosidase-like_sf"/>
</dbReference>
<dbReference type="GO" id="GO:0005975">
    <property type="term" value="P:carbohydrate metabolic process"/>
    <property type="evidence" value="ECO:0007669"/>
    <property type="project" value="InterPro"/>
</dbReference>
<evidence type="ECO:0000313" key="6">
    <source>
        <dbReference type="Proteomes" id="UP000764045"/>
    </source>
</evidence>
<dbReference type="InterPro" id="IPR027414">
    <property type="entry name" value="GH95_N_dom"/>
</dbReference>
<feature type="domain" description="Alpha fucosidase A-like C-terminal" evidence="3">
    <location>
        <begin position="714"/>
        <end position="773"/>
    </location>
</feature>
<dbReference type="InterPro" id="IPR013780">
    <property type="entry name" value="Glyco_hydro_b"/>
</dbReference>
<dbReference type="PANTHER" id="PTHR31084:SF0">
    <property type="entry name" value="ALPHA-L-FUCOSIDASE 2"/>
    <property type="match status" value="1"/>
</dbReference>
<evidence type="ECO:0000256" key="1">
    <source>
        <dbReference type="SAM" id="SignalP"/>
    </source>
</evidence>
<name>A0A938WJM9_9BACT</name>
<gene>
    <name evidence="5" type="ORF">H6B30_00040</name>
</gene>
<feature type="domain" description="Glycosyl hydrolase family 95 N-terminal" evidence="2">
    <location>
        <begin position="30"/>
        <end position="286"/>
    </location>
</feature>
<dbReference type="PANTHER" id="PTHR31084">
    <property type="entry name" value="ALPHA-L-FUCOSIDASE 2"/>
    <property type="match status" value="1"/>
</dbReference>
<dbReference type="RefSeq" id="WP_205106663.1">
    <property type="nucleotide sequence ID" value="NZ_JACJJL010000001.1"/>
</dbReference>
<keyword evidence="6" id="KW-1185">Reference proteome</keyword>
<dbReference type="InterPro" id="IPR008928">
    <property type="entry name" value="6-hairpin_glycosidase_sf"/>
</dbReference>
<evidence type="ECO:0000259" key="4">
    <source>
        <dbReference type="Pfam" id="PF22124"/>
    </source>
</evidence>
<protein>
    <submittedName>
        <fullName evidence="5">Glycoside hydrolase family 95 protein</fullName>
    </submittedName>
</protein>
<organism evidence="5 6">
    <name type="scientific">Marseilla massiliensis</name>
    <dbReference type="NCBI Taxonomy" id="1841864"/>
    <lineage>
        <taxon>Bacteria</taxon>
        <taxon>Pseudomonadati</taxon>
        <taxon>Bacteroidota</taxon>
        <taxon>Bacteroidia</taxon>
        <taxon>Bacteroidales</taxon>
        <taxon>Prevotellaceae</taxon>
        <taxon>Marseilla</taxon>
    </lineage>
</organism>
<comment type="caution">
    <text evidence="5">The sequence shown here is derived from an EMBL/GenBank/DDBJ whole genome shotgun (WGS) entry which is preliminary data.</text>
</comment>
<dbReference type="Pfam" id="PF14498">
    <property type="entry name" value="Glyco_hyd_65N_2"/>
    <property type="match status" value="1"/>
</dbReference>
<accession>A0A938WJM9</accession>
<keyword evidence="1" id="KW-0732">Signal</keyword>
<dbReference type="EMBL" id="JACJJL010000001">
    <property type="protein sequence ID" value="MBM6660157.1"/>
    <property type="molecule type" value="Genomic_DNA"/>
</dbReference>
<dbReference type="GO" id="GO:0004560">
    <property type="term" value="F:alpha-L-fucosidase activity"/>
    <property type="evidence" value="ECO:0007669"/>
    <property type="project" value="InterPro"/>
</dbReference>
<dbReference type="Pfam" id="PF22124">
    <property type="entry name" value="Glyco_hydro_95_cat"/>
    <property type="match status" value="1"/>
</dbReference>